<protein>
    <submittedName>
        <fullName evidence="2">Uncharacterized protein</fullName>
    </submittedName>
</protein>
<evidence type="ECO:0000313" key="3">
    <source>
        <dbReference type="Proteomes" id="UP000245926"/>
    </source>
</evidence>
<feature type="region of interest" description="Disordered" evidence="1">
    <location>
        <begin position="1"/>
        <end position="20"/>
    </location>
</feature>
<keyword evidence="3" id="KW-1185">Reference proteome</keyword>
<evidence type="ECO:0000313" key="2">
    <source>
        <dbReference type="EMBL" id="AWN40502.1"/>
    </source>
</evidence>
<name>A0A2U8W567_9HYPH</name>
<reference evidence="3" key="1">
    <citation type="submission" date="2018-05" db="EMBL/GenBank/DDBJ databases">
        <title>Complete Genome Sequence of Methylobacterium sp. 17SD2-17.</title>
        <authorList>
            <person name="Srinivasan S."/>
        </authorList>
    </citation>
    <scope>NUCLEOTIDE SEQUENCE [LARGE SCALE GENOMIC DNA]</scope>
    <source>
        <strain evidence="3">17SD2-17</strain>
    </source>
</reference>
<dbReference type="EMBL" id="CP029550">
    <property type="protein sequence ID" value="AWN40502.1"/>
    <property type="molecule type" value="Genomic_DNA"/>
</dbReference>
<proteinExistence type="predicted"/>
<accession>A0A2U8W567</accession>
<dbReference type="KEGG" id="mets:DK389_08120"/>
<dbReference type="Proteomes" id="UP000245926">
    <property type="component" value="Chromosome"/>
</dbReference>
<sequence length="238" mass="26955">MLDNHTEADDESDFARNRSTGLPGDFRAVAHFLSEQELEDILSSSSTPMESRMRAWGEALARMAECQESQHHQVDDRSPALVGTLQAIQAWHEKQARQKAQAEAFAAFIKAEKQRKRRAAKKVLPPDPLEAIEKEFRERLDSLNRVVFSKLRHKRLEQIRGRELHYALIWKAQQLARLKYGAKASADRVAEEAKPLLGDPTFNRHKARTALQVIGRLEDAGHPWRCFKAVSASSAPTA</sequence>
<organism evidence="2 3">
    <name type="scientific">Methylobacterium durans</name>
    <dbReference type="NCBI Taxonomy" id="2202825"/>
    <lineage>
        <taxon>Bacteria</taxon>
        <taxon>Pseudomonadati</taxon>
        <taxon>Pseudomonadota</taxon>
        <taxon>Alphaproteobacteria</taxon>
        <taxon>Hyphomicrobiales</taxon>
        <taxon>Methylobacteriaceae</taxon>
        <taxon>Methylobacterium</taxon>
    </lineage>
</organism>
<gene>
    <name evidence="2" type="ORF">DK389_08120</name>
</gene>
<dbReference type="RefSeq" id="WP_109888698.1">
    <property type="nucleotide sequence ID" value="NZ_CP029550.1"/>
</dbReference>
<evidence type="ECO:0000256" key="1">
    <source>
        <dbReference type="SAM" id="MobiDB-lite"/>
    </source>
</evidence>
<dbReference type="AlphaFoldDB" id="A0A2U8W567"/>